<evidence type="ECO:0000313" key="2">
    <source>
        <dbReference type="Proteomes" id="UP001163046"/>
    </source>
</evidence>
<dbReference type="OrthoDB" id="10009308at2759"/>
<dbReference type="EMBL" id="MU825445">
    <property type="protein sequence ID" value="KAJ7388961.1"/>
    <property type="molecule type" value="Genomic_DNA"/>
</dbReference>
<name>A0A9X0D737_9CNID</name>
<dbReference type="Proteomes" id="UP001163046">
    <property type="component" value="Unassembled WGS sequence"/>
</dbReference>
<gene>
    <name evidence="1" type="ORF">OS493_034593</name>
</gene>
<dbReference type="SUPFAM" id="SSF56219">
    <property type="entry name" value="DNase I-like"/>
    <property type="match status" value="1"/>
</dbReference>
<dbReference type="InterPro" id="IPR036691">
    <property type="entry name" value="Endo/exonu/phosph_ase_sf"/>
</dbReference>
<protein>
    <recommendedName>
        <fullName evidence="3">Craniofacial development protein 2-like</fullName>
    </recommendedName>
</protein>
<evidence type="ECO:0008006" key="3">
    <source>
        <dbReference type="Google" id="ProtNLM"/>
    </source>
</evidence>
<proteinExistence type="predicted"/>
<evidence type="ECO:0000313" key="1">
    <source>
        <dbReference type="EMBL" id="KAJ7388961.1"/>
    </source>
</evidence>
<comment type="caution">
    <text evidence="1">The sequence shown here is derived from an EMBL/GenBank/DDBJ whole genome shotgun (WGS) entry which is preliminary data.</text>
</comment>
<keyword evidence="2" id="KW-1185">Reference proteome</keyword>
<reference evidence="1" key="1">
    <citation type="submission" date="2023-01" db="EMBL/GenBank/DDBJ databases">
        <title>Genome assembly of the deep-sea coral Lophelia pertusa.</title>
        <authorList>
            <person name="Herrera S."/>
            <person name="Cordes E."/>
        </authorList>
    </citation>
    <scope>NUCLEOTIDE SEQUENCE</scope>
    <source>
        <strain evidence="1">USNM1676648</strain>
        <tissue evidence="1">Polyp</tissue>
    </source>
</reference>
<accession>A0A9X0D737</accession>
<organism evidence="1 2">
    <name type="scientific">Desmophyllum pertusum</name>
    <dbReference type="NCBI Taxonomy" id="174260"/>
    <lineage>
        <taxon>Eukaryota</taxon>
        <taxon>Metazoa</taxon>
        <taxon>Cnidaria</taxon>
        <taxon>Anthozoa</taxon>
        <taxon>Hexacorallia</taxon>
        <taxon>Scleractinia</taxon>
        <taxon>Caryophylliina</taxon>
        <taxon>Caryophylliidae</taxon>
        <taxon>Desmophyllum</taxon>
    </lineage>
</organism>
<dbReference type="Gene3D" id="3.60.10.10">
    <property type="entry name" value="Endonuclease/exonuclease/phosphatase"/>
    <property type="match status" value="1"/>
</dbReference>
<dbReference type="AlphaFoldDB" id="A0A9X0D737"/>
<sequence>MKPLLPHEGSVGSGPCMMAGTQRREEDVGLIGNPRGNKSYSAVGKLKELRDNAARYNLDIVGVQEVRWSGKDKIKHGRWTFIYSGRDDQQHEAGVGLLLSDQASGALSSIDCINKHLMRVRFKAGGADIVSDHELVFAVILLKLSRPKAKQQSRKFAIKSLEEKETLKSYQQEVTNRLSADCASISVEVEWQNISDTILQAASTTIGRRKTTRKEWISSETEARLERRRVAKLTPLAQDAIQKNTDR</sequence>